<dbReference type="Proteomes" id="UP000009215">
    <property type="component" value="Chromosome"/>
</dbReference>
<evidence type="ECO:0000313" key="2">
    <source>
        <dbReference type="Proteomes" id="UP000009215"/>
    </source>
</evidence>
<proteinExistence type="predicted"/>
<name>A0AB33R3Y2_STREQ</name>
<dbReference type="EMBL" id="HE858529">
    <property type="protein sequence ID" value="CCI62104.1"/>
    <property type="molecule type" value="Genomic_DNA"/>
</dbReference>
<dbReference type="KEGG" id="sdc:SDSE_0606"/>
<accession>A0AB33R3Y2</accession>
<dbReference type="AlphaFoldDB" id="A0AB33R3Y2"/>
<protein>
    <submittedName>
        <fullName evidence="1">Uncharacterized protein</fullName>
    </submittedName>
</protein>
<gene>
    <name evidence="1" type="ORF">SDSE_0606</name>
</gene>
<sequence>MSTFIVYIQVIDQAVATLVKARQALNGKVTDLTALSMKFLKKLM</sequence>
<dbReference type="RefSeq" id="WP_003053975.1">
    <property type="nucleotide sequence ID" value="NC_019042.1"/>
</dbReference>
<reference evidence="1 2" key="1">
    <citation type="submission" date="2012-05" db="EMBL/GenBank/DDBJ databases">
        <title>Complete genome sequence of a Streptococcus dysgalactiae subsp. equisimilis strain possessing Lancefield's group A antigen.</title>
        <authorList>
            <person name="Luetticken R."/>
            <person name="Bruellhoff K."/>
            <person name="Van der Linden M."/>
            <person name="Peltroche-Llacsahuanga H."/>
            <person name="Blom J."/>
            <person name="Weber-Lehmann J."/>
            <person name="Ferretti J.J."/>
            <person name="McShan W.M."/>
        </authorList>
    </citation>
    <scope>NUCLEOTIDE SEQUENCE [LARGE SCALE GENOMIC DNA]</scope>
    <source>
        <strain evidence="1 2">AC-2713</strain>
    </source>
</reference>
<evidence type="ECO:0000313" key="1">
    <source>
        <dbReference type="EMBL" id="CCI62104.1"/>
    </source>
</evidence>
<organism evidence="1 2">
    <name type="scientific">Streptococcus dysgalactiae subsp. equisimilis AC-2713</name>
    <dbReference type="NCBI Taxonomy" id="759913"/>
    <lineage>
        <taxon>Bacteria</taxon>
        <taxon>Bacillati</taxon>
        <taxon>Bacillota</taxon>
        <taxon>Bacilli</taxon>
        <taxon>Lactobacillales</taxon>
        <taxon>Streptococcaceae</taxon>
        <taxon>Streptococcus</taxon>
    </lineage>
</organism>